<reference evidence="2 3" key="1">
    <citation type="journal article" date="2016" name="Environ. Microbiol.">
        <title>New Methyloceanibacter diversity from North Sea sediments includes methanotroph containing solely the soluble methane monooxygenase.</title>
        <authorList>
            <person name="Vekeman B."/>
            <person name="Kerckhof F.M."/>
            <person name="Cremers G."/>
            <person name="de Vos P."/>
            <person name="Vandamme P."/>
            <person name="Boon N."/>
            <person name="Op den Camp H.J."/>
            <person name="Heylen K."/>
        </authorList>
    </citation>
    <scope>NUCLEOTIDE SEQUENCE [LARGE SCALE GENOMIC DNA]</scope>
    <source>
        <strain evidence="2 3">R-67176</strain>
    </source>
</reference>
<evidence type="ECO:0000256" key="1">
    <source>
        <dbReference type="SAM" id="MobiDB-lite"/>
    </source>
</evidence>
<accession>A0A1E3VM06</accession>
<comment type="caution">
    <text evidence="2">The sequence shown here is derived from an EMBL/GenBank/DDBJ whole genome shotgun (WGS) entry which is preliminary data.</text>
</comment>
<sequence length="77" mass="8204">MRVLKEVLVLAVIVLVFAYAARRLEGVDAGEINAGVPPLMQSVKQMLGWDDGPREKAPKHAAPAKTTEPSKPAAPSN</sequence>
<evidence type="ECO:0000313" key="3">
    <source>
        <dbReference type="Proteomes" id="UP000094172"/>
    </source>
</evidence>
<name>A0A1E3VM06_9HYPH</name>
<protein>
    <submittedName>
        <fullName evidence="2">Uncharacterized protein</fullName>
    </submittedName>
</protein>
<feature type="region of interest" description="Disordered" evidence="1">
    <location>
        <begin position="48"/>
        <end position="77"/>
    </location>
</feature>
<feature type="compositionally biased region" description="Low complexity" evidence="1">
    <location>
        <begin position="60"/>
        <end position="69"/>
    </location>
</feature>
<gene>
    <name evidence="2" type="ORF">AUC70_07855</name>
</gene>
<dbReference type="EMBL" id="LPWE01000012">
    <property type="protein sequence ID" value="ODR94543.1"/>
    <property type="molecule type" value="Genomic_DNA"/>
</dbReference>
<dbReference type="STRING" id="1774970.AUC70_07855"/>
<keyword evidence="3" id="KW-1185">Reference proteome</keyword>
<dbReference type="AlphaFoldDB" id="A0A1E3VM06"/>
<evidence type="ECO:0000313" key="2">
    <source>
        <dbReference type="EMBL" id="ODR94543.1"/>
    </source>
</evidence>
<organism evidence="2 3">
    <name type="scientific">Methyloceanibacter stevinii</name>
    <dbReference type="NCBI Taxonomy" id="1774970"/>
    <lineage>
        <taxon>Bacteria</taxon>
        <taxon>Pseudomonadati</taxon>
        <taxon>Pseudomonadota</taxon>
        <taxon>Alphaproteobacteria</taxon>
        <taxon>Hyphomicrobiales</taxon>
        <taxon>Hyphomicrobiaceae</taxon>
        <taxon>Methyloceanibacter</taxon>
    </lineage>
</organism>
<dbReference type="Proteomes" id="UP000094172">
    <property type="component" value="Unassembled WGS sequence"/>
</dbReference>
<proteinExistence type="predicted"/>